<dbReference type="EMBL" id="QQAV01000005">
    <property type="protein sequence ID" value="RDI24331.1"/>
    <property type="molecule type" value="Genomic_DNA"/>
</dbReference>
<dbReference type="GO" id="GO:0003677">
    <property type="term" value="F:DNA binding"/>
    <property type="evidence" value="ECO:0007669"/>
    <property type="project" value="UniProtKB-KW"/>
</dbReference>
<evidence type="ECO:0000313" key="3">
    <source>
        <dbReference type="EMBL" id="RDI24331.1"/>
    </source>
</evidence>
<sequence>MRAVIQGIDTRQAWSRYMQGEDDRVDERLIRRVINTYRDELAAAARRHARPGTARLVLMDASRLPDATRVRPSLEEFALVRGLEDFSLEDQLAAFEEAWGAETEDRRQQSKRRRLVDRQLEALSWLEGLASRAPRADDPVEDWLAPALAQRVAAAGMPTLRSVADRIQAVGVRWWTTVPAVGPTKGARIVEWLRVHQQETGLALGPHAFAPIAHLGRAALQPVVPPATALRPLEKFVVPEVLRGRTGRFRAPPATCRISASDDLEAVAVWLQGRGRRMGGGEGAAPAEETRRAYRKEAERLLLWAVLAQGKALSSLDEEDCAAYVAFVRSPPPEWCGPRHHERWSPLWRPFEGPLRAAALQRCIAVLRALFRFLHDCGYLTHDPSGGLRPEGGGGVPDASTPSAAQPMALDVQQSSLMAPATPGLVRARRVAAWLQETDVQPGALARARCADLVPPAATDAADTPWRLRVQGERRGRRRAAQQDAMVEVPAALVAQLQSLLRTMGRPADPCDEVNAELPLIFDARDGRVVGLSREGVYKAIKRLLHHCSVGMPEPQRQALQAASPQRLRRHRAPAQAPSMNAAVAAANHLRA</sequence>
<feature type="region of interest" description="Disordered" evidence="2">
    <location>
        <begin position="556"/>
        <end position="582"/>
    </location>
</feature>
<keyword evidence="1" id="KW-0238">DNA-binding</keyword>
<name>A0A370FE58_9BURK</name>
<dbReference type="Gene3D" id="1.10.150.130">
    <property type="match status" value="1"/>
</dbReference>
<evidence type="ECO:0000256" key="2">
    <source>
        <dbReference type="SAM" id="MobiDB-lite"/>
    </source>
</evidence>
<dbReference type="InterPro" id="IPR022169">
    <property type="entry name" value="DUF3701"/>
</dbReference>
<accession>A0A370FE58</accession>
<comment type="caution">
    <text evidence="3">The sequence shown here is derived from an EMBL/GenBank/DDBJ whole genome shotgun (WGS) entry which is preliminary data.</text>
</comment>
<reference evidence="3 4" key="1">
    <citation type="submission" date="2018-07" db="EMBL/GenBank/DDBJ databases">
        <title>Genomic Encyclopedia of Type Strains, Phase IV (KMG-IV): sequencing the most valuable type-strain genomes for metagenomic binning, comparative biology and taxonomic classification.</title>
        <authorList>
            <person name="Goeker M."/>
        </authorList>
    </citation>
    <scope>NUCLEOTIDE SEQUENCE [LARGE SCALE GENOMIC DNA]</scope>
    <source>
        <strain evidence="3 4">DSM 21352</strain>
    </source>
</reference>
<dbReference type="Pfam" id="PF12482">
    <property type="entry name" value="DUF3701"/>
    <property type="match status" value="1"/>
</dbReference>
<dbReference type="InterPro" id="IPR010998">
    <property type="entry name" value="Integrase_recombinase_N"/>
</dbReference>
<evidence type="ECO:0000256" key="1">
    <source>
        <dbReference type="ARBA" id="ARBA00023125"/>
    </source>
</evidence>
<evidence type="ECO:0000313" key="4">
    <source>
        <dbReference type="Proteomes" id="UP000255265"/>
    </source>
</evidence>
<organism evidence="3 4">
    <name type="scientific">Pseudacidovorax intermedius</name>
    <dbReference type="NCBI Taxonomy" id="433924"/>
    <lineage>
        <taxon>Bacteria</taxon>
        <taxon>Pseudomonadati</taxon>
        <taxon>Pseudomonadota</taxon>
        <taxon>Betaproteobacteria</taxon>
        <taxon>Burkholderiales</taxon>
        <taxon>Comamonadaceae</taxon>
        <taxon>Pseudacidovorax</taxon>
    </lineage>
</organism>
<gene>
    <name evidence="3" type="ORF">DFR41_105246</name>
</gene>
<keyword evidence="4" id="KW-1185">Reference proteome</keyword>
<protein>
    <submittedName>
        <fullName evidence="3">Site-specific recombinase XerD</fullName>
    </submittedName>
</protein>
<proteinExistence type="predicted"/>
<dbReference type="AlphaFoldDB" id="A0A370FE58"/>
<dbReference type="Proteomes" id="UP000255265">
    <property type="component" value="Unassembled WGS sequence"/>
</dbReference>